<evidence type="ECO:0000313" key="2">
    <source>
        <dbReference type="EMBL" id="MFD0853570.1"/>
    </source>
</evidence>
<evidence type="ECO:0000313" key="3">
    <source>
        <dbReference type="Proteomes" id="UP001597083"/>
    </source>
</evidence>
<gene>
    <name evidence="2" type="ORF">ACFQ07_15140</name>
</gene>
<sequence length="53" mass="5953">MRILGINAIFHDPSAALVVDGRIVAAAEEERFSRRKHGKRPVPFAAWELPERA</sequence>
<feature type="domain" description="Carbamoyltransferase" evidence="1">
    <location>
        <begin position="2"/>
        <end position="40"/>
    </location>
</feature>
<dbReference type="Pfam" id="PF02543">
    <property type="entry name" value="Carbam_trans_N"/>
    <property type="match status" value="1"/>
</dbReference>
<dbReference type="Proteomes" id="UP001597083">
    <property type="component" value="Unassembled WGS sequence"/>
</dbReference>
<keyword evidence="3" id="KW-1185">Reference proteome</keyword>
<dbReference type="InterPro" id="IPR003696">
    <property type="entry name" value="Carbtransf_dom"/>
</dbReference>
<reference evidence="3" key="1">
    <citation type="journal article" date="2019" name="Int. J. Syst. Evol. Microbiol.">
        <title>The Global Catalogue of Microorganisms (GCM) 10K type strain sequencing project: providing services to taxonomists for standard genome sequencing and annotation.</title>
        <authorList>
            <consortium name="The Broad Institute Genomics Platform"/>
            <consortium name="The Broad Institute Genome Sequencing Center for Infectious Disease"/>
            <person name="Wu L."/>
            <person name="Ma J."/>
        </authorList>
    </citation>
    <scope>NUCLEOTIDE SEQUENCE [LARGE SCALE GENOMIC DNA]</scope>
    <source>
        <strain evidence="3">JCM 31696</strain>
    </source>
</reference>
<dbReference type="Gene3D" id="3.30.420.40">
    <property type="match status" value="1"/>
</dbReference>
<protein>
    <submittedName>
        <fullName evidence="2">Carbamoyltransferase N-terminal domain-containing protein</fullName>
    </submittedName>
</protein>
<dbReference type="EMBL" id="JBHTIR010002279">
    <property type="protein sequence ID" value="MFD0853570.1"/>
    <property type="molecule type" value="Genomic_DNA"/>
</dbReference>
<organism evidence="2 3">
    <name type="scientific">Actinomadura adrarensis</name>
    <dbReference type="NCBI Taxonomy" id="1819600"/>
    <lineage>
        <taxon>Bacteria</taxon>
        <taxon>Bacillati</taxon>
        <taxon>Actinomycetota</taxon>
        <taxon>Actinomycetes</taxon>
        <taxon>Streptosporangiales</taxon>
        <taxon>Thermomonosporaceae</taxon>
        <taxon>Actinomadura</taxon>
    </lineage>
</organism>
<proteinExistence type="predicted"/>
<accession>A0ABW3CGC6</accession>
<comment type="caution">
    <text evidence="2">The sequence shown here is derived from an EMBL/GenBank/DDBJ whole genome shotgun (WGS) entry which is preliminary data.</text>
</comment>
<evidence type="ECO:0000259" key="1">
    <source>
        <dbReference type="Pfam" id="PF02543"/>
    </source>
</evidence>
<name>A0ABW3CGC6_9ACTN</name>
<feature type="non-terminal residue" evidence="2">
    <location>
        <position position="53"/>
    </location>
</feature>